<evidence type="ECO:0000313" key="2">
    <source>
        <dbReference type="EMBL" id="OLZ64450.1"/>
    </source>
</evidence>
<protein>
    <submittedName>
        <fullName evidence="2">Uncharacterized protein</fullName>
    </submittedName>
</protein>
<dbReference type="EMBL" id="MQUR01000042">
    <property type="protein sequence ID" value="OLZ64450.1"/>
    <property type="molecule type" value="Genomic_DNA"/>
</dbReference>
<gene>
    <name evidence="2" type="ORF">AVW11_18675</name>
</gene>
<evidence type="ECO:0000313" key="3">
    <source>
        <dbReference type="Proteomes" id="UP000187151"/>
    </source>
</evidence>
<reference evidence="2 3" key="1">
    <citation type="submission" date="2016-01" db="EMBL/GenBank/DDBJ databases">
        <title>Streptomyces amritsarensis strain MTCC 11845 genome sequencing and assembly.</title>
        <authorList>
            <person name="Sharma D."/>
            <person name="Nair G.R."/>
            <person name="Kaur G."/>
            <person name="Manhas R.K."/>
            <person name="Mayilraj S."/>
        </authorList>
    </citation>
    <scope>NUCLEOTIDE SEQUENCE [LARGE SCALE GENOMIC DNA]</scope>
    <source>
        <strain evidence="2 3">MTCC 11845</strain>
    </source>
</reference>
<evidence type="ECO:0000256" key="1">
    <source>
        <dbReference type="SAM" id="MobiDB-lite"/>
    </source>
</evidence>
<proteinExistence type="predicted"/>
<name>A0ABX3G2T9_9ACTN</name>
<comment type="caution">
    <text evidence="2">The sequence shown here is derived from an EMBL/GenBank/DDBJ whole genome shotgun (WGS) entry which is preliminary data.</text>
</comment>
<feature type="region of interest" description="Disordered" evidence="1">
    <location>
        <begin position="1"/>
        <end position="77"/>
    </location>
</feature>
<sequence>MPALRGRARLLQCALTPEPGPVRGQRRVEHRLPDGDAAARQPVRGAPHDARAAAPELGVQSTTPGDQKAFHPRPGMA</sequence>
<dbReference type="Proteomes" id="UP000187151">
    <property type="component" value="Unassembled WGS sequence"/>
</dbReference>
<organism evidence="2 3">
    <name type="scientific">Streptomyces amritsarensis</name>
    <dbReference type="NCBI Taxonomy" id="681158"/>
    <lineage>
        <taxon>Bacteria</taxon>
        <taxon>Bacillati</taxon>
        <taxon>Actinomycetota</taxon>
        <taxon>Actinomycetes</taxon>
        <taxon>Kitasatosporales</taxon>
        <taxon>Streptomycetaceae</taxon>
        <taxon>Streptomyces</taxon>
    </lineage>
</organism>
<accession>A0ABX3G2T9</accession>
<keyword evidence="3" id="KW-1185">Reference proteome</keyword>